<proteinExistence type="predicted"/>
<evidence type="ECO:0000313" key="3">
    <source>
        <dbReference type="EMBL" id="GMI19010.1"/>
    </source>
</evidence>
<comment type="caution">
    <text evidence="3">The sequence shown here is derived from an EMBL/GenBank/DDBJ whole genome shotgun (WGS) entry which is preliminary data.</text>
</comment>
<sequence>MEPQSPIRETQYSPMSPTSKLASQIAPTSPFYNALVSAYQDRKGNRVQLVPIAVGSKGANKKTVTISEQKRHRKEEIARRSVNRDKWWVHEPNLPGIECTPHQTFLADSVDNYTGVYKKRFTEPKGGTAVTGDYHTTPRKASTMLMNKSYAELNIPKRSADFRTEVTWRMKLRTQTPSDFQMAQYRRAQRAQQRALEKQANKRESVRHDVVDSVGNLLHFFAGAEEGGGRRELEEVRRIKEEAREREEMEERQREMLTAEIKKRAAFLLGPLGEHDGRP</sequence>
<keyword evidence="4" id="KW-1185">Reference proteome</keyword>
<dbReference type="Proteomes" id="UP001165060">
    <property type="component" value="Unassembled WGS sequence"/>
</dbReference>
<name>A0ABQ6M3V7_9STRA</name>
<feature type="compositionally biased region" description="Polar residues" evidence="2">
    <location>
        <begin position="7"/>
        <end position="22"/>
    </location>
</feature>
<reference evidence="3 4" key="1">
    <citation type="journal article" date="2023" name="Commun. Biol.">
        <title>Genome analysis of Parmales, the sister group of diatoms, reveals the evolutionary specialization of diatoms from phago-mixotrophs to photoautotrophs.</title>
        <authorList>
            <person name="Ban H."/>
            <person name="Sato S."/>
            <person name="Yoshikawa S."/>
            <person name="Yamada K."/>
            <person name="Nakamura Y."/>
            <person name="Ichinomiya M."/>
            <person name="Sato N."/>
            <person name="Blanc-Mathieu R."/>
            <person name="Endo H."/>
            <person name="Kuwata A."/>
            <person name="Ogata H."/>
        </authorList>
    </citation>
    <scope>NUCLEOTIDE SEQUENCE [LARGE SCALE GENOMIC DNA]</scope>
</reference>
<protein>
    <submittedName>
        <fullName evidence="3">Uncharacterized protein</fullName>
    </submittedName>
</protein>
<organism evidence="3 4">
    <name type="scientific">Tetraparma gracilis</name>
    <dbReference type="NCBI Taxonomy" id="2962635"/>
    <lineage>
        <taxon>Eukaryota</taxon>
        <taxon>Sar</taxon>
        <taxon>Stramenopiles</taxon>
        <taxon>Ochrophyta</taxon>
        <taxon>Bolidophyceae</taxon>
        <taxon>Parmales</taxon>
        <taxon>Triparmaceae</taxon>
        <taxon>Tetraparma</taxon>
    </lineage>
</organism>
<accession>A0ABQ6M3V7</accession>
<gene>
    <name evidence="3" type="ORF">TeGR_g4393</name>
</gene>
<evidence type="ECO:0000313" key="4">
    <source>
        <dbReference type="Proteomes" id="UP001165060"/>
    </source>
</evidence>
<feature type="region of interest" description="Disordered" evidence="2">
    <location>
        <begin position="1"/>
        <end position="22"/>
    </location>
</feature>
<evidence type="ECO:0000256" key="1">
    <source>
        <dbReference type="SAM" id="Coils"/>
    </source>
</evidence>
<keyword evidence="1" id="KW-0175">Coiled coil</keyword>
<evidence type="ECO:0000256" key="2">
    <source>
        <dbReference type="SAM" id="MobiDB-lite"/>
    </source>
</evidence>
<feature type="coiled-coil region" evidence="1">
    <location>
        <begin position="230"/>
        <end position="260"/>
    </location>
</feature>
<dbReference type="EMBL" id="BRYB01003670">
    <property type="protein sequence ID" value="GMI19010.1"/>
    <property type="molecule type" value="Genomic_DNA"/>
</dbReference>